<dbReference type="Pfam" id="PF07851">
    <property type="entry name" value="TMEM120A-B"/>
    <property type="match status" value="1"/>
</dbReference>
<feature type="region of interest" description="Disordered" evidence="7">
    <location>
        <begin position="1"/>
        <end position="21"/>
    </location>
</feature>
<evidence type="ECO:0000313" key="10">
    <source>
        <dbReference type="Proteomes" id="UP000076078"/>
    </source>
</evidence>
<dbReference type="Proteomes" id="UP000076078">
    <property type="component" value="Unassembled WGS sequence"/>
</dbReference>
<feature type="transmembrane region" description="Helical" evidence="8">
    <location>
        <begin position="213"/>
        <end position="231"/>
    </location>
</feature>
<evidence type="ECO:0000256" key="1">
    <source>
        <dbReference type="ARBA" id="ARBA00004141"/>
    </source>
</evidence>
<dbReference type="PANTHER" id="PTHR21433:SF0">
    <property type="entry name" value="TRANSMEMBRANE PROTEIN 120 HOMOLOG"/>
    <property type="match status" value="1"/>
</dbReference>
<protein>
    <submittedName>
        <fullName evidence="9">Transmembrane protein</fullName>
    </submittedName>
</protein>
<dbReference type="PANTHER" id="PTHR21433">
    <property type="entry name" value="TRANSMEMBRANE PROTEIN INDUCED BY TUMOR NECROSIS FACTOR ALPHA"/>
    <property type="match status" value="1"/>
</dbReference>
<dbReference type="FunCoup" id="A0A151Z2J5">
    <property type="interactions" value="29"/>
</dbReference>
<dbReference type="EMBL" id="LODT01000051">
    <property type="protein sequence ID" value="KYQ88186.1"/>
    <property type="molecule type" value="Genomic_DNA"/>
</dbReference>
<keyword evidence="10" id="KW-1185">Reference proteome</keyword>
<evidence type="ECO:0000256" key="5">
    <source>
        <dbReference type="ARBA" id="ARBA00023136"/>
    </source>
</evidence>
<evidence type="ECO:0000313" key="9">
    <source>
        <dbReference type="EMBL" id="KYQ88186.1"/>
    </source>
</evidence>
<dbReference type="OrthoDB" id="2015098at2759"/>
<sequence>MIENNRQYYNNNNNMSEPKKPQINNTEYQEIFKEVQELQNKQKELEENGLKFREQYNEGYRELGGIISSLDKNEKSTKALSSRLSSLIKSDKSIASMEETKELSKQLQQINLKIKDSKSKFIPETGSIFVRLFLGQVNVKHYRESEKFRLKQEYEKFKMKTNPQFLLFVVLLYLYPDRSFVTTSWQIWLLYYYVTLALRENILLVNGSKIRNWWIMHHYISIVGSLTNLLWPTGGSFSYFLPQITYFSGCQGIVQMLSSRYQQGQLYKQVAMGKASVIDVTGESDGWTPSALFLLPFLLFVQLFQLYNSFCFFAYSYRNNFDLHDWQVISSGLIFLLLGSGNLYTTITTYYYKYFKSPQQQQQQQNVQKID</sequence>
<accession>A0A151Z2J5</accession>
<proteinExistence type="inferred from homology"/>
<keyword evidence="6" id="KW-0175">Coiled coil</keyword>
<feature type="coiled-coil region" evidence="6">
    <location>
        <begin position="28"/>
        <end position="55"/>
    </location>
</feature>
<evidence type="ECO:0000256" key="2">
    <source>
        <dbReference type="ARBA" id="ARBA00009700"/>
    </source>
</evidence>
<comment type="similarity">
    <text evidence="2">Belongs to the TMEM120 family.</text>
</comment>
<dbReference type="InterPro" id="IPR012926">
    <property type="entry name" value="TMEM120A/B"/>
</dbReference>
<evidence type="ECO:0000256" key="7">
    <source>
        <dbReference type="SAM" id="MobiDB-lite"/>
    </source>
</evidence>
<keyword evidence="4 8" id="KW-1133">Transmembrane helix</keyword>
<evidence type="ECO:0000256" key="8">
    <source>
        <dbReference type="SAM" id="Phobius"/>
    </source>
</evidence>
<organism evidence="9 10">
    <name type="scientific">Tieghemostelium lacteum</name>
    <name type="common">Slime mold</name>
    <name type="synonym">Dictyostelium lacteum</name>
    <dbReference type="NCBI Taxonomy" id="361077"/>
    <lineage>
        <taxon>Eukaryota</taxon>
        <taxon>Amoebozoa</taxon>
        <taxon>Evosea</taxon>
        <taxon>Eumycetozoa</taxon>
        <taxon>Dictyostelia</taxon>
        <taxon>Dictyosteliales</taxon>
        <taxon>Raperosteliaceae</taxon>
        <taxon>Tieghemostelium</taxon>
    </lineage>
</organism>
<feature type="transmembrane region" description="Helical" evidence="8">
    <location>
        <begin position="292"/>
        <end position="317"/>
    </location>
</feature>
<comment type="subcellular location">
    <subcellularLocation>
        <location evidence="1">Membrane</location>
        <topology evidence="1">Multi-pass membrane protein</topology>
    </subcellularLocation>
</comment>
<feature type="compositionally biased region" description="Low complexity" evidence="7">
    <location>
        <begin position="1"/>
        <end position="14"/>
    </location>
</feature>
<dbReference type="OMA" id="WPNTGPW"/>
<gene>
    <name evidence="9" type="ORF">DLAC_10870</name>
</gene>
<keyword evidence="5 8" id="KW-0472">Membrane</keyword>
<evidence type="ECO:0000256" key="6">
    <source>
        <dbReference type="SAM" id="Coils"/>
    </source>
</evidence>
<keyword evidence="3 8" id="KW-0812">Transmembrane</keyword>
<dbReference type="AlphaFoldDB" id="A0A151Z2J5"/>
<comment type="caution">
    <text evidence="9">The sequence shown here is derived from an EMBL/GenBank/DDBJ whole genome shotgun (WGS) entry which is preliminary data.</text>
</comment>
<dbReference type="GO" id="GO:0016020">
    <property type="term" value="C:membrane"/>
    <property type="evidence" value="ECO:0007669"/>
    <property type="project" value="UniProtKB-SubCell"/>
</dbReference>
<evidence type="ECO:0000256" key="4">
    <source>
        <dbReference type="ARBA" id="ARBA00022989"/>
    </source>
</evidence>
<dbReference type="InParanoid" id="A0A151Z2J5"/>
<evidence type="ECO:0000256" key="3">
    <source>
        <dbReference type="ARBA" id="ARBA00022692"/>
    </source>
</evidence>
<reference evidence="9 10" key="1">
    <citation type="submission" date="2015-12" db="EMBL/GenBank/DDBJ databases">
        <title>Dictyostelia acquired genes for synthesis and detection of signals that induce cell-type specialization by lateral gene transfer from prokaryotes.</title>
        <authorList>
            <person name="Gloeckner G."/>
            <person name="Schaap P."/>
        </authorList>
    </citation>
    <scope>NUCLEOTIDE SEQUENCE [LARGE SCALE GENOMIC DNA]</scope>
    <source>
        <strain evidence="9 10">TK</strain>
    </source>
</reference>
<feature type="transmembrane region" description="Helical" evidence="8">
    <location>
        <begin position="329"/>
        <end position="352"/>
    </location>
</feature>
<name>A0A151Z2J5_TIELA</name>